<accession>A0A179BM30</accession>
<proteinExistence type="predicted"/>
<dbReference type="Gene3D" id="1.20.1220.20">
    <property type="entry name" value="Uncharcterised protein PF01724"/>
    <property type="match status" value="1"/>
</dbReference>
<dbReference type="Pfam" id="PF01724">
    <property type="entry name" value="DUF29"/>
    <property type="match status" value="1"/>
</dbReference>
<dbReference type="Proteomes" id="UP000078302">
    <property type="component" value="Unassembled WGS sequence"/>
</dbReference>
<comment type="caution">
    <text evidence="1">The sequence shown here is derived from an EMBL/GenBank/DDBJ whole genome shotgun (WGS) entry which is preliminary data.</text>
</comment>
<gene>
    <name evidence="1" type="ORF">A4H96_04525</name>
</gene>
<reference evidence="1 2" key="1">
    <citation type="submission" date="2016-04" db="EMBL/GenBank/DDBJ databases">
        <title>Acidithiobacillus ferrooxidans genome sequencing and assembly.</title>
        <authorList>
            <person name="Zhou Z."/>
        </authorList>
    </citation>
    <scope>NUCLEOTIDE SEQUENCE [LARGE SCALE GENOMIC DNA]</scope>
    <source>
        <strain evidence="1 2">BY0502</strain>
    </source>
</reference>
<protein>
    <recommendedName>
        <fullName evidence="3">DUF29 domain-containing protein</fullName>
    </recommendedName>
</protein>
<dbReference type="InterPro" id="IPR002636">
    <property type="entry name" value="DUF29"/>
</dbReference>
<organism evidence="1 2">
    <name type="scientific">Acidithiobacillus ferrooxidans</name>
    <name type="common">Thiobacillus ferrooxidans</name>
    <dbReference type="NCBI Taxonomy" id="920"/>
    <lineage>
        <taxon>Bacteria</taxon>
        <taxon>Pseudomonadati</taxon>
        <taxon>Pseudomonadota</taxon>
        <taxon>Acidithiobacillia</taxon>
        <taxon>Acidithiobacillales</taxon>
        <taxon>Acidithiobacillaceae</taxon>
        <taxon>Acidithiobacillus</taxon>
    </lineage>
</organism>
<keyword evidence="2" id="KW-1185">Reference proteome</keyword>
<evidence type="ECO:0000313" key="2">
    <source>
        <dbReference type="Proteomes" id="UP000078302"/>
    </source>
</evidence>
<name>A0A179BM30_ACIFR</name>
<dbReference type="AlphaFoldDB" id="A0A179BM30"/>
<sequence length="153" mass="17972">MSTVRQLETPGLNLYEQDFFAWTMAQAAALRHNRPEGVDWENAAEELESMGKRDRRELESRLRGLLMHLMKWVWQPEKRGASWEATIVEQRKEILKIFIQSPSLKGHAEQVLTEEWRDARRLASIETGLPLSEFPDACPWDTNRQVLADWWPE</sequence>
<dbReference type="OrthoDB" id="5766125at2"/>
<dbReference type="RefSeq" id="WP_064218488.1">
    <property type="nucleotide sequence ID" value="NZ_LVXZ01000046.1"/>
</dbReference>
<dbReference type="EMBL" id="LVXZ01000046">
    <property type="protein sequence ID" value="OAP92181.1"/>
    <property type="molecule type" value="Genomic_DNA"/>
</dbReference>
<evidence type="ECO:0000313" key="1">
    <source>
        <dbReference type="EMBL" id="OAP92181.1"/>
    </source>
</evidence>
<evidence type="ECO:0008006" key="3">
    <source>
        <dbReference type="Google" id="ProtNLM"/>
    </source>
</evidence>
<dbReference type="GeneID" id="89663187"/>
<dbReference type="PANTHER" id="PTHR34235">
    <property type="entry name" value="SLR1203 PROTEIN-RELATED"/>
    <property type="match status" value="1"/>
</dbReference>